<protein>
    <recommendedName>
        <fullName evidence="3">Bet v1-like protein</fullName>
    </recommendedName>
</protein>
<dbReference type="EMBL" id="KV428113">
    <property type="protein sequence ID" value="KZT36243.1"/>
    <property type="molecule type" value="Genomic_DNA"/>
</dbReference>
<dbReference type="InterPro" id="IPR019587">
    <property type="entry name" value="Polyketide_cyclase/dehydratase"/>
</dbReference>
<evidence type="ECO:0008006" key="3">
    <source>
        <dbReference type="Google" id="ProtNLM"/>
    </source>
</evidence>
<dbReference type="Proteomes" id="UP000076798">
    <property type="component" value="Unassembled WGS sequence"/>
</dbReference>
<dbReference type="AlphaFoldDB" id="A0A166BD35"/>
<dbReference type="CDD" id="cd07822">
    <property type="entry name" value="SRPBCC_4"/>
    <property type="match status" value="1"/>
</dbReference>
<dbReference type="SUPFAM" id="SSF55961">
    <property type="entry name" value="Bet v1-like"/>
    <property type="match status" value="1"/>
</dbReference>
<sequence>MAASNLPNGRTGVFPVISRAEISAPVEVVWNTLIDFKSYREWNAFVPSQQVADKNWKPINPEPQTIKAGDNILVHAYLQATGSYPAATEPTISKETIVAVDHAQHRIRWDQKTYPSLLLWTERWQALSEQKNDAGENIILYESRIVFGGLGAYFVKWLYASRLNAAVALTAEGLKTRCEGLV</sequence>
<proteinExistence type="predicted"/>
<accession>A0A166BD35</accession>
<evidence type="ECO:0000313" key="1">
    <source>
        <dbReference type="EMBL" id="KZT36243.1"/>
    </source>
</evidence>
<keyword evidence="2" id="KW-1185">Reference proteome</keyword>
<dbReference type="InterPro" id="IPR023393">
    <property type="entry name" value="START-like_dom_sf"/>
</dbReference>
<dbReference type="Pfam" id="PF10604">
    <property type="entry name" value="Polyketide_cyc2"/>
    <property type="match status" value="1"/>
</dbReference>
<dbReference type="OrthoDB" id="509124at2759"/>
<name>A0A166BD35_9AGAM</name>
<organism evidence="1 2">
    <name type="scientific">Sistotremastrum suecicum HHB10207 ss-3</name>
    <dbReference type="NCBI Taxonomy" id="1314776"/>
    <lineage>
        <taxon>Eukaryota</taxon>
        <taxon>Fungi</taxon>
        <taxon>Dikarya</taxon>
        <taxon>Basidiomycota</taxon>
        <taxon>Agaricomycotina</taxon>
        <taxon>Agaricomycetes</taxon>
        <taxon>Sistotremastrales</taxon>
        <taxon>Sistotremastraceae</taxon>
        <taxon>Sistotremastrum</taxon>
    </lineage>
</organism>
<gene>
    <name evidence="1" type="ORF">SISSUDRAFT_989470</name>
</gene>
<dbReference type="Gene3D" id="3.30.530.20">
    <property type="match status" value="1"/>
</dbReference>
<reference evidence="1 2" key="1">
    <citation type="journal article" date="2016" name="Mol. Biol. Evol.">
        <title>Comparative Genomics of Early-Diverging Mushroom-Forming Fungi Provides Insights into the Origins of Lignocellulose Decay Capabilities.</title>
        <authorList>
            <person name="Nagy L.G."/>
            <person name="Riley R."/>
            <person name="Tritt A."/>
            <person name="Adam C."/>
            <person name="Daum C."/>
            <person name="Floudas D."/>
            <person name="Sun H."/>
            <person name="Yadav J.S."/>
            <person name="Pangilinan J."/>
            <person name="Larsson K.H."/>
            <person name="Matsuura K."/>
            <person name="Barry K."/>
            <person name="Labutti K."/>
            <person name="Kuo R."/>
            <person name="Ohm R.A."/>
            <person name="Bhattacharya S.S."/>
            <person name="Shirouzu T."/>
            <person name="Yoshinaga Y."/>
            <person name="Martin F.M."/>
            <person name="Grigoriev I.V."/>
            <person name="Hibbett D.S."/>
        </authorList>
    </citation>
    <scope>NUCLEOTIDE SEQUENCE [LARGE SCALE GENOMIC DNA]</scope>
    <source>
        <strain evidence="1 2">HHB10207 ss-3</strain>
    </source>
</reference>
<evidence type="ECO:0000313" key="2">
    <source>
        <dbReference type="Proteomes" id="UP000076798"/>
    </source>
</evidence>